<name>A0ABD0WEQ6_UMBPY</name>
<dbReference type="EMBL" id="JAGEUA010000007">
    <property type="protein sequence ID" value="KAL0970112.1"/>
    <property type="molecule type" value="Genomic_DNA"/>
</dbReference>
<protein>
    <recommendedName>
        <fullName evidence="3">Ig-like domain-containing protein</fullName>
    </recommendedName>
</protein>
<evidence type="ECO:0000313" key="2">
    <source>
        <dbReference type="Proteomes" id="UP001557470"/>
    </source>
</evidence>
<dbReference type="AlphaFoldDB" id="A0ABD0WEQ6"/>
<evidence type="ECO:0008006" key="3">
    <source>
        <dbReference type="Google" id="ProtNLM"/>
    </source>
</evidence>
<comment type="caution">
    <text evidence="1">The sequence shown here is derived from an EMBL/GenBank/DDBJ whole genome shotgun (WGS) entry which is preliminary data.</text>
</comment>
<proteinExistence type="predicted"/>
<keyword evidence="2" id="KW-1185">Reference proteome</keyword>
<evidence type="ECO:0000313" key="1">
    <source>
        <dbReference type="EMBL" id="KAL0970112.1"/>
    </source>
</evidence>
<organism evidence="1 2">
    <name type="scientific">Umbra pygmaea</name>
    <name type="common">Eastern mudminnow</name>
    <dbReference type="NCBI Taxonomy" id="75934"/>
    <lineage>
        <taxon>Eukaryota</taxon>
        <taxon>Metazoa</taxon>
        <taxon>Chordata</taxon>
        <taxon>Craniata</taxon>
        <taxon>Vertebrata</taxon>
        <taxon>Euteleostomi</taxon>
        <taxon>Actinopterygii</taxon>
        <taxon>Neopterygii</taxon>
        <taxon>Teleostei</taxon>
        <taxon>Protacanthopterygii</taxon>
        <taxon>Esociformes</taxon>
        <taxon>Umbridae</taxon>
        <taxon>Umbra</taxon>
    </lineage>
</organism>
<reference evidence="1 2" key="1">
    <citation type="submission" date="2024-06" db="EMBL/GenBank/DDBJ databases">
        <authorList>
            <person name="Pan Q."/>
            <person name="Wen M."/>
            <person name="Jouanno E."/>
            <person name="Zahm M."/>
            <person name="Klopp C."/>
            <person name="Cabau C."/>
            <person name="Louis A."/>
            <person name="Berthelot C."/>
            <person name="Parey E."/>
            <person name="Roest Crollius H."/>
            <person name="Montfort J."/>
            <person name="Robinson-Rechavi M."/>
            <person name="Bouchez O."/>
            <person name="Lampietro C."/>
            <person name="Lopez Roques C."/>
            <person name="Donnadieu C."/>
            <person name="Postlethwait J."/>
            <person name="Bobe J."/>
            <person name="Verreycken H."/>
            <person name="Guiguen Y."/>
        </authorList>
    </citation>
    <scope>NUCLEOTIDE SEQUENCE [LARGE SCALE GENOMIC DNA]</scope>
    <source>
        <strain evidence="1">Up_M1</strain>
        <tissue evidence="1">Testis</tissue>
    </source>
</reference>
<dbReference type="Proteomes" id="UP001557470">
    <property type="component" value="Unassembled WGS sequence"/>
</dbReference>
<gene>
    <name evidence="1" type="ORF">UPYG_G00237300</name>
</gene>
<accession>A0ABD0WEQ6</accession>
<sequence length="302" mass="32854">MDYNLVNYTLCIRNIMANESGTYVASYDREWKVLSFEYRLAIQKAVPLPTMQVTYSNSSSGICNVTVNCSGWEWSVCTGEQCLPFQQSLSLSDFNVSVSSNNGVIQCTVNNYVSTKTVLQSIEHTSCKSSNDSKASTLPMIGYSCIAVCSICAIVGIATISARKCRSAEEEQALQVRPVGVPQRMMPGPQPPSESDVNTIYVTAGIPRAAAGDVGYAVEEERLGSPQAESISTVQPPVIDRHPLRKVGASPEDRPVDSTSVYSAVQKPLIPQRHQVFRNRNVSNTDTVYCTIGGKLPLHSSQ</sequence>